<dbReference type="OrthoDB" id="6198376at2"/>
<accession>A0A5C1QFX9</accession>
<evidence type="ECO:0000313" key="1">
    <source>
        <dbReference type="EMBL" id="QEN07073.1"/>
    </source>
</evidence>
<dbReference type="Proteomes" id="UP000324209">
    <property type="component" value="Chromosome"/>
</dbReference>
<sequence length="73" mass="8599">MGECEFIEFCPFFNDKLENKPDKIEEMKEKYCKSNNLNCARYMVANALGKEFMPLELFPHEKQRAYLVIAENG</sequence>
<keyword evidence="2" id="KW-1185">Reference proteome</keyword>
<evidence type="ECO:0000313" key="2">
    <source>
        <dbReference type="Proteomes" id="UP000324209"/>
    </source>
</evidence>
<dbReference type="RefSeq" id="WP_149485155.1">
    <property type="nucleotide sequence ID" value="NZ_CP036150.1"/>
</dbReference>
<protein>
    <submittedName>
        <fullName evidence="1">Uncharacterized protein</fullName>
    </submittedName>
</protein>
<dbReference type="KEGG" id="ock:EXM22_03385"/>
<dbReference type="EMBL" id="CP036150">
    <property type="protein sequence ID" value="QEN07073.1"/>
    <property type="molecule type" value="Genomic_DNA"/>
</dbReference>
<organism evidence="1 2">
    <name type="scientific">Oceanispirochaeta crateris</name>
    <dbReference type="NCBI Taxonomy" id="2518645"/>
    <lineage>
        <taxon>Bacteria</taxon>
        <taxon>Pseudomonadati</taxon>
        <taxon>Spirochaetota</taxon>
        <taxon>Spirochaetia</taxon>
        <taxon>Spirochaetales</taxon>
        <taxon>Spirochaetaceae</taxon>
        <taxon>Oceanispirochaeta</taxon>
    </lineage>
</organism>
<proteinExistence type="predicted"/>
<reference evidence="1 2" key="1">
    <citation type="submission" date="2019-02" db="EMBL/GenBank/DDBJ databases">
        <title>Complete Genome Sequence and Methylome Analysis of free living Spirochaetas.</title>
        <authorList>
            <person name="Fomenkov A."/>
            <person name="Dubinina G."/>
            <person name="Leshcheva N."/>
            <person name="Mikheeva N."/>
            <person name="Grabovich M."/>
            <person name="Vincze T."/>
            <person name="Roberts R.J."/>
        </authorList>
    </citation>
    <scope>NUCLEOTIDE SEQUENCE [LARGE SCALE GENOMIC DNA]</scope>
    <source>
        <strain evidence="1 2">K2</strain>
    </source>
</reference>
<dbReference type="AlphaFoldDB" id="A0A5C1QFX9"/>
<gene>
    <name evidence="1" type="ORF">EXM22_03385</name>
</gene>
<name>A0A5C1QFX9_9SPIO</name>